<sequence>MNHDPIVTCSKANLNIDEFSSDSLDSSSSSNEQEPDNFDEFQVTQDIESPDNLTEFKQDQDIENLDNLTEFERNQEDESFDTEMYDNSSTSYNNKNSTENIPITHSNKQQSSH</sequence>
<gene>
    <name evidence="1" type="ORF">SPELUC_LOCUS13591</name>
</gene>
<feature type="non-terminal residue" evidence="1">
    <location>
        <position position="113"/>
    </location>
</feature>
<comment type="caution">
    <text evidence="1">The sequence shown here is derived from an EMBL/GenBank/DDBJ whole genome shotgun (WGS) entry which is preliminary data.</text>
</comment>
<dbReference type="Proteomes" id="UP000789366">
    <property type="component" value="Unassembled WGS sequence"/>
</dbReference>
<proteinExistence type="predicted"/>
<dbReference type="EMBL" id="CAJVPW010036544">
    <property type="protein sequence ID" value="CAG8737996.1"/>
    <property type="molecule type" value="Genomic_DNA"/>
</dbReference>
<evidence type="ECO:0000313" key="1">
    <source>
        <dbReference type="EMBL" id="CAG8737996.1"/>
    </source>
</evidence>
<reference evidence="1" key="1">
    <citation type="submission" date="2021-06" db="EMBL/GenBank/DDBJ databases">
        <authorList>
            <person name="Kallberg Y."/>
            <person name="Tangrot J."/>
            <person name="Rosling A."/>
        </authorList>
    </citation>
    <scope>NUCLEOTIDE SEQUENCE</scope>
    <source>
        <strain evidence="1">28 12/20/2015</strain>
    </source>
</reference>
<name>A0ACA9QB75_9GLOM</name>
<accession>A0ACA9QB75</accession>
<protein>
    <submittedName>
        <fullName evidence="1">14950_t:CDS:1</fullName>
    </submittedName>
</protein>
<keyword evidence="2" id="KW-1185">Reference proteome</keyword>
<organism evidence="1 2">
    <name type="scientific">Cetraspora pellucida</name>
    <dbReference type="NCBI Taxonomy" id="1433469"/>
    <lineage>
        <taxon>Eukaryota</taxon>
        <taxon>Fungi</taxon>
        <taxon>Fungi incertae sedis</taxon>
        <taxon>Mucoromycota</taxon>
        <taxon>Glomeromycotina</taxon>
        <taxon>Glomeromycetes</taxon>
        <taxon>Diversisporales</taxon>
        <taxon>Gigasporaceae</taxon>
        <taxon>Cetraspora</taxon>
    </lineage>
</organism>
<evidence type="ECO:0000313" key="2">
    <source>
        <dbReference type="Proteomes" id="UP000789366"/>
    </source>
</evidence>